<protein>
    <recommendedName>
        <fullName evidence="6">JmjC domain-containing protein</fullName>
    </recommendedName>
</protein>
<reference evidence="8" key="1">
    <citation type="journal article" date="2014" name="Science">
        <title>Ancient hybridizations among the ancestral genomes of bread wheat.</title>
        <authorList>
            <consortium name="International Wheat Genome Sequencing Consortium,"/>
            <person name="Marcussen T."/>
            <person name="Sandve S.R."/>
            <person name="Heier L."/>
            <person name="Spannagl M."/>
            <person name="Pfeifer M."/>
            <person name="Jakobsen K.S."/>
            <person name="Wulff B.B."/>
            <person name="Steuernagel B."/>
            <person name="Mayer K.F."/>
            <person name="Olsen O.A."/>
        </authorList>
    </citation>
    <scope>NUCLEOTIDE SEQUENCE [LARGE SCALE GENOMIC DNA]</scope>
    <source>
        <strain evidence="8">cv. AL8/78</strain>
    </source>
</reference>
<feature type="compositionally biased region" description="Basic and acidic residues" evidence="5">
    <location>
        <begin position="17"/>
        <end position="40"/>
    </location>
</feature>
<dbReference type="PANTHER" id="PTHR12549">
    <property type="entry name" value="JMJC DOMAIN-CONTAINING HISTONE DEMETHYLATION PROTEIN"/>
    <property type="match status" value="1"/>
</dbReference>
<keyword evidence="8" id="KW-1185">Reference proteome</keyword>
<dbReference type="Gene3D" id="2.60.120.650">
    <property type="entry name" value="Cupin"/>
    <property type="match status" value="1"/>
</dbReference>
<keyword evidence="3" id="KW-0479">Metal-binding</keyword>
<evidence type="ECO:0000313" key="7">
    <source>
        <dbReference type="EnsemblPlants" id="AET1Gv20265300.13"/>
    </source>
</evidence>
<dbReference type="GO" id="GO:0032454">
    <property type="term" value="F:histone H3K9 demethylase activity"/>
    <property type="evidence" value="ECO:0007669"/>
    <property type="project" value="InterPro"/>
</dbReference>
<name>A0A452Y2M9_AEGTS</name>
<evidence type="ECO:0000256" key="4">
    <source>
        <dbReference type="ARBA" id="ARBA00023242"/>
    </source>
</evidence>
<reference evidence="7" key="5">
    <citation type="journal article" date="2021" name="G3 (Bethesda)">
        <title>Aegilops tauschii genome assembly Aet v5.0 features greater sequence contiguity and improved annotation.</title>
        <authorList>
            <person name="Wang L."/>
            <person name="Zhu T."/>
            <person name="Rodriguez J.C."/>
            <person name="Deal K.R."/>
            <person name="Dubcovsky J."/>
            <person name="McGuire P.E."/>
            <person name="Lux T."/>
            <person name="Spannagl M."/>
            <person name="Mayer K.F.X."/>
            <person name="Baldrich P."/>
            <person name="Meyers B.C."/>
            <person name="Huo N."/>
            <person name="Gu Y.Q."/>
            <person name="Zhou H."/>
            <person name="Devos K.M."/>
            <person name="Bennetzen J.L."/>
            <person name="Unver T."/>
            <person name="Budak H."/>
            <person name="Gulick P.J."/>
            <person name="Galiba G."/>
            <person name="Kalapos B."/>
            <person name="Nelson D.R."/>
            <person name="Li P."/>
            <person name="You F.M."/>
            <person name="Luo M.C."/>
            <person name="Dvorak J."/>
        </authorList>
    </citation>
    <scope>NUCLEOTIDE SEQUENCE [LARGE SCALE GENOMIC DNA]</scope>
    <source>
        <strain evidence="7">cv. AL8/78</strain>
    </source>
</reference>
<evidence type="ECO:0000256" key="5">
    <source>
        <dbReference type="SAM" id="MobiDB-lite"/>
    </source>
</evidence>
<feature type="region of interest" description="Disordered" evidence="5">
    <location>
        <begin position="17"/>
        <end position="98"/>
    </location>
</feature>
<dbReference type="GO" id="GO:0003712">
    <property type="term" value="F:transcription coregulator activity"/>
    <property type="evidence" value="ECO:0007669"/>
    <property type="project" value="TreeGrafter"/>
</dbReference>
<feature type="domain" description="JmjC" evidence="6">
    <location>
        <begin position="1"/>
        <end position="216"/>
    </location>
</feature>
<dbReference type="GO" id="GO:0031490">
    <property type="term" value="F:chromatin DNA binding"/>
    <property type="evidence" value="ECO:0007669"/>
    <property type="project" value="TreeGrafter"/>
</dbReference>
<evidence type="ECO:0000256" key="2">
    <source>
        <dbReference type="ARBA" id="ARBA00006801"/>
    </source>
</evidence>
<dbReference type="AlphaFoldDB" id="A0A452Y2M9"/>
<dbReference type="Gramene" id="AET1Gv20265300.13">
    <property type="protein sequence ID" value="AET1Gv20265300.13"/>
    <property type="gene ID" value="AET1Gv20265300"/>
</dbReference>
<dbReference type="InterPro" id="IPR045109">
    <property type="entry name" value="LSDs-like"/>
</dbReference>
<reference evidence="8" key="2">
    <citation type="journal article" date="2017" name="Nat. Plants">
        <title>The Aegilops tauschii genome reveals multiple impacts of transposons.</title>
        <authorList>
            <person name="Zhao G."/>
            <person name="Zou C."/>
            <person name="Li K."/>
            <person name="Wang K."/>
            <person name="Li T."/>
            <person name="Gao L."/>
            <person name="Zhang X."/>
            <person name="Wang H."/>
            <person name="Yang Z."/>
            <person name="Liu X."/>
            <person name="Jiang W."/>
            <person name="Mao L."/>
            <person name="Kong X."/>
            <person name="Jiao Y."/>
            <person name="Jia J."/>
        </authorList>
    </citation>
    <scope>NUCLEOTIDE SEQUENCE [LARGE SCALE GENOMIC DNA]</scope>
    <source>
        <strain evidence="8">cv. AL8/78</strain>
    </source>
</reference>
<dbReference type="GO" id="GO:0046872">
    <property type="term" value="F:metal ion binding"/>
    <property type="evidence" value="ECO:0007669"/>
    <property type="project" value="UniProtKB-KW"/>
</dbReference>
<dbReference type="GO" id="GO:0000785">
    <property type="term" value="C:chromatin"/>
    <property type="evidence" value="ECO:0007669"/>
    <property type="project" value="TreeGrafter"/>
</dbReference>
<dbReference type="EnsemblPlants" id="AET1Gv20265300.13">
    <property type="protein sequence ID" value="AET1Gv20265300.13"/>
    <property type="gene ID" value="AET1Gv20265300"/>
</dbReference>
<dbReference type="GO" id="GO:0006357">
    <property type="term" value="P:regulation of transcription by RNA polymerase II"/>
    <property type="evidence" value="ECO:0007669"/>
    <property type="project" value="TreeGrafter"/>
</dbReference>
<dbReference type="PROSITE" id="PS51184">
    <property type="entry name" value="JMJC"/>
    <property type="match status" value="1"/>
</dbReference>
<evidence type="ECO:0000259" key="6">
    <source>
        <dbReference type="PROSITE" id="PS51184"/>
    </source>
</evidence>
<proteinExistence type="inferred from homology"/>
<dbReference type="SMART" id="SM00558">
    <property type="entry name" value="JmjC"/>
    <property type="match status" value="1"/>
</dbReference>
<comment type="similarity">
    <text evidence="2">Belongs to the JARID1 histone demethylase family.</text>
</comment>
<evidence type="ECO:0000256" key="3">
    <source>
        <dbReference type="ARBA" id="ARBA00022723"/>
    </source>
</evidence>
<keyword evidence="4" id="KW-0539">Nucleus</keyword>
<evidence type="ECO:0000256" key="1">
    <source>
        <dbReference type="ARBA" id="ARBA00004123"/>
    </source>
</evidence>
<dbReference type="Pfam" id="PF02373">
    <property type="entry name" value="JmjC"/>
    <property type="match status" value="1"/>
</dbReference>
<comment type="subcellular location">
    <subcellularLocation>
        <location evidence="1">Nucleus</location>
    </subcellularLocation>
</comment>
<dbReference type="Proteomes" id="UP000015105">
    <property type="component" value="Chromosome 1D"/>
</dbReference>
<accession>A0A452Y2M9</accession>
<sequence length="229" mass="26156">MSCLCLVGLHINAPRRDATDDVKDKVSPHKSVTKSDEIRNGTRLYYQRRANRKVHQDKASDPPIPGKSDEIGTGIRRKVHQNKATDPPKPVPEKTEKDKAGGALWDIFRREDSEKLQEYLRNHASEFRHIHCNPVNKVIHPIHDQTFYLTEKHKKKLKKEYGVEPWTFEQKLGDAVLIPAGCPHQVRNLKSCTKVAMDFVSPENVGECVKLTDEFRALPSAHKAKEDKL</sequence>
<dbReference type="GO" id="GO:0000118">
    <property type="term" value="C:histone deacetylase complex"/>
    <property type="evidence" value="ECO:0007669"/>
    <property type="project" value="TreeGrafter"/>
</dbReference>
<dbReference type="SUPFAM" id="SSF51197">
    <property type="entry name" value="Clavaminate synthase-like"/>
    <property type="match status" value="1"/>
</dbReference>
<dbReference type="PANTHER" id="PTHR12549:SF64">
    <property type="entry name" value="OS02G0828900 PROTEIN"/>
    <property type="match status" value="1"/>
</dbReference>
<reference evidence="7" key="4">
    <citation type="submission" date="2019-03" db="UniProtKB">
        <authorList>
            <consortium name="EnsemblPlants"/>
        </authorList>
    </citation>
    <scope>IDENTIFICATION</scope>
</reference>
<dbReference type="FunFam" id="2.60.120.650:FF:000033">
    <property type="entry name" value="Transcription factor jumonji (JmjC) domain-containing protein"/>
    <property type="match status" value="1"/>
</dbReference>
<evidence type="ECO:0000313" key="8">
    <source>
        <dbReference type="Proteomes" id="UP000015105"/>
    </source>
</evidence>
<organism evidence="7 8">
    <name type="scientific">Aegilops tauschii subsp. strangulata</name>
    <name type="common">Goatgrass</name>
    <dbReference type="NCBI Taxonomy" id="200361"/>
    <lineage>
        <taxon>Eukaryota</taxon>
        <taxon>Viridiplantae</taxon>
        <taxon>Streptophyta</taxon>
        <taxon>Embryophyta</taxon>
        <taxon>Tracheophyta</taxon>
        <taxon>Spermatophyta</taxon>
        <taxon>Magnoliopsida</taxon>
        <taxon>Liliopsida</taxon>
        <taxon>Poales</taxon>
        <taxon>Poaceae</taxon>
        <taxon>BOP clade</taxon>
        <taxon>Pooideae</taxon>
        <taxon>Triticodae</taxon>
        <taxon>Triticeae</taxon>
        <taxon>Triticinae</taxon>
        <taxon>Aegilops</taxon>
    </lineage>
</organism>
<reference evidence="7" key="3">
    <citation type="journal article" date="2017" name="Nature">
        <title>Genome sequence of the progenitor of the wheat D genome Aegilops tauschii.</title>
        <authorList>
            <person name="Luo M.C."/>
            <person name="Gu Y.Q."/>
            <person name="Puiu D."/>
            <person name="Wang H."/>
            <person name="Twardziok S.O."/>
            <person name="Deal K.R."/>
            <person name="Huo N."/>
            <person name="Zhu T."/>
            <person name="Wang L."/>
            <person name="Wang Y."/>
            <person name="McGuire P.E."/>
            <person name="Liu S."/>
            <person name="Long H."/>
            <person name="Ramasamy R.K."/>
            <person name="Rodriguez J.C."/>
            <person name="Van S.L."/>
            <person name="Yuan L."/>
            <person name="Wang Z."/>
            <person name="Xia Z."/>
            <person name="Xiao L."/>
            <person name="Anderson O.D."/>
            <person name="Ouyang S."/>
            <person name="Liang Y."/>
            <person name="Zimin A.V."/>
            <person name="Pertea G."/>
            <person name="Qi P."/>
            <person name="Bennetzen J.L."/>
            <person name="Dai X."/>
            <person name="Dawson M.W."/>
            <person name="Muller H.G."/>
            <person name="Kugler K."/>
            <person name="Rivarola-Duarte L."/>
            <person name="Spannagl M."/>
            <person name="Mayer K.F.X."/>
            <person name="Lu F.H."/>
            <person name="Bevan M.W."/>
            <person name="Leroy P."/>
            <person name="Li P."/>
            <person name="You F.M."/>
            <person name="Sun Q."/>
            <person name="Liu Z."/>
            <person name="Lyons E."/>
            <person name="Wicker T."/>
            <person name="Salzberg S.L."/>
            <person name="Devos K.M."/>
            <person name="Dvorak J."/>
        </authorList>
    </citation>
    <scope>NUCLEOTIDE SEQUENCE [LARGE SCALE GENOMIC DNA]</scope>
    <source>
        <strain evidence="7">cv. AL8/78</strain>
    </source>
</reference>
<dbReference type="InterPro" id="IPR003347">
    <property type="entry name" value="JmjC_dom"/>
</dbReference>